<name>A0A0K1PIN7_9BACT</name>
<dbReference type="STRING" id="1391654.AKJ09_00049"/>
<sequence>MEYVADLMRALKYRTGVSNKALMVEWDLPKNVVGEIVTEASRIVRAELTDHDRVISKITVALDRVIDDAIASGDNASVVKAAQVWAQVSGAGAPQRVELHQDLAALSPEQLAARKAELLARLTAKPADPPFEVIEVKALPPGGEE</sequence>
<evidence type="ECO:0000313" key="2">
    <source>
        <dbReference type="Proteomes" id="UP000064967"/>
    </source>
</evidence>
<organism evidence="1 2">
    <name type="scientific">Labilithrix luteola</name>
    <dbReference type="NCBI Taxonomy" id="1391654"/>
    <lineage>
        <taxon>Bacteria</taxon>
        <taxon>Pseudomonadati</taxon>
        <taxon>Myxococcota</taxon>
        <taxon>Polyangia</taxon>
        <taxon>Polyangiales</taxon>
        <taxon>Labilitrichaceae</taxon>
        <taxon>Labilithrix</taxon>
    </lineage>
</organism>
<gene>
    <name evidence="1" type="ORF">AKJ09_00049</name>
</gene>
<keyword evidence="2" id="KW-1185">Reference proteome</keyword>
<proteinExistence type="predicted"/>
<protein>
    <submittedName>
        <fullName evidence="1">Uncharacterized protein</fullName>
    </submittedName>
</protein>
<accession>A0A0K1PIN7</accession>
<dbReference type="EMBL" id="CP012333">
    <property type="protein sequence ID" value="AKU93385.1"/>
    <property type="molecule type" value="Genomic_DNA"/>
</dbReference>
<dbReference type="KEGG" id="llu:AKJ09_00049"/>
<evidence type="ECO:0000313" key="1">
    <source>
        <dbReference type="EMBL" id="AKU93385.1"/>
    </source>
</evidence>
<dbReference type="AlphaFoldDB" id="A0A0K1PIN7"/>
<reference evidence="1 2" key="1">
    <citation type="submission" date="2015-08" db="EMBL/GenBank/DDBJ databases">
        <authorList>
            <person name="Babu N.S."/>
            <person name="Beckwith C.J."/>
            <person name="Beseler K.G."/>
            <person name="Brison A."/>
            <person name="Carone J.V."/>
            <person name="Caskin T.P."/>
            <person name="Diamond M."/>
            <person name="Durham M.E."/>
            <person name="Foxe J.M."/>
            <person name="Go M."/>
            <person name="Henderson B.A."/>
            <person name="Jones I.B."/>
            <person name="McGettigan J.A."/>
            <person name="Micheletti S.J."/>
            <person name="Nasrallah M.E."/>
            <person name="Ortiz D."/>
            <person name="Piller C.R."/>
            <person name="Privatt S.R."/>
            <person name="Schneider S.L."/>
            <person name="Sharp S."/>
            <person name="Smith T.C."/>
            <person name="Stanton J.D."/>
            <person name="Ullery H.E."/>
            <person name="Wilson R.J."/>
            <person name="Serrano M.G."/>
            <person name="Buck G."/>
            <person name="Lee V."/>
            <person name="Wang Y."/>
            <person name="Carvalho R."/>
            <person name="Voegtly L."/>
            <person name="Shi R."/>
            <person name="Duckworth R."/>
            <person name="Johnson A."/>
            <person name="Loviza R."/>
            <person name="Walstead R."/>
            <person name="Shah Z."/>
            <person name="Kiflezghi M."/>
            <person name="Wade K."/>
            <person name="Ball S.L."/>
            <person name="Bradley K.W."/>
            <person name="Asai D.J."/>
            <person name="Bowman C.A."/>
            <person name="Russell D.A."/>
            <person name="Pope W.H."/>
            <person name="Jacobs-Sera D."/>
            <person name="Hendrix R.W."/>
            <person name="Hatfull G.F."/>
        </authorList>
    </citation>
    <scope>NUCLEOTIDE SEQUENCE [LARGE SCALE GENOMIC DNA]</scope>
    <source>
        <strain evidence="1 2">DSM 27648</strain>
    </source>
</reference>
<dbReference type="Proteomes" id="UP000064967">
    <property type="component" value="Chromosome"/>
</dbReference>